<gene>
    <name evidence="3" type="ORF">JXQ802_LOCUS56890</name>
    <name evidence="2" type="ORF">PYM288_LOCUS40310</name>
</gene>
<reference evidence="2" key="1">
    <citation type="submission" date="2021-02" db="EMBL/GenBank/DDBJ databases">
        <authorList>
            <person name="Nowell W R."/>
        </authorList>
    </citation>
    <scope>NUCLEOTIDE SEQUENCE</scope>
</reference>
<evidence type="ECO:0000313" key="5">
    <source>
        <dbReference type="Proteomes" id="UP000663870"/>
    </source>
</evidence>
<name>A0A815VIQ6_9BILA</name>
<dbReference type="AlphaFoldDB" id="A0A815VIQ6"/>
<dbReference type="InterPro" id="IPR008491">
    <property type="entry name" value="CDK5RAP3"/>
</dbReference>
<keyword evidence="1" id="KW-0472">Membrane</keyword>
<dbReference type="EMBL" id="CAJNOH010012241">
    <property type="protein sequence ID" value="CAF1533450.1"/>
    <property type="molecule type" value="Genomic_DNA"/>
</dbReference>
<evidence type="ECO:0000256" key="1">
    <source>
        <dbReference type="SAM" id="Phobius"/>
    </source>
</evidence>
<feature type="transmembrane region" description="Helical" evidence="1">
    <location>
        <begin position="61"/>
        <end position="80"/>
    </location>
</feature>
<accession>A0A815VIQ6</accession>
<dbReference type="Pfam" id="PF05600">
    <property type="entry name" value="CDK5RAP3"/>
    <property type="match status" value="1"/>
</dbReference>
<organism evidence="2 4">
    <name type="scientific">Rotaria sordida</name>
    <dbReference type="NCBI Taxonomy" id="392033"/>
    <lineage>
        <taxon>Eukaryota</taxon>
        <taxon>Metazoa</taxon>
        <taxon>Spiralia</taxon>
        <taxon>Gnathifera</taxon>
        <taxon>Rotifera</taxon>
        <taxon>Eurotatoria</taxon>
        <taxon>Bdelloidea</taxon>
        <taxon>Philodinida</taxon>
        <taxon>Philodinidae</taxon>
        <taxon>Rotaria</taxon>
    </lineage>
</organism>
<evidence type="ECO:0000313" key="3">
    <source>
        <dbReference type="EMBL" id="CAF1666482.1"/>
    </source>
</evidence>
<sequence>MTIDDSTIDIHLTKLVVDRRHCSKDWNEQSVAIRAKVRQALLDMLEHDEIKRLLGSSCTKILSSSILMNYFLRIFGLFLLS</sequence>
<evidence type="ECO:0000313" key="4">
    <source>
        <dbReference type="Proteomes" id="UP000663854"/>
    </source>
</evidence>
<dbReference type="Proteomes" id="UP000663870">
    <property type="component" value="Unassembled WGS sequence"/>
</dbReference>
<keyword evidence="5" id="KW-1185">Reference proteome</keyword>
<comment type="caution">
    <text evidence="2">The sequence shown here is derived from an EMBL/GenBank/DDBJ whole genome shotgun (WGS) entry which is preliminary data.</text>
</comment>
<proteinExistence type="predicted"/>
<keyword evidence="1" id="KW-0812">Transmembrane</keyword>
<protein>
    <submittedName>
        <fullName evidence="2">Uncharacterized protein</fullName>
    </submittedName>
</protein>
<keyword evidence="1" id="KW-1133">Transmembrane helix</keyword>
<dbReference type="EMBL" id="CAJNOL010014110">
    <property type="protein sequence ID" value="CAF1666482.1"/>
    <property type="molecule type" value="Genomic_DNA"/>
</dbReference>
<evidence type="ECO:0000313" key="2">
    <source>
        <dbReference type="EMBL" id="CAF1533450.1"/>
    </source>
</evidence>
<dbReference type="Proteomes" id="UP000663854">
    <property type="component" value="Unassembled WGS sequence"/>
</dbReference>